<reference evidence="2" key="2">
    <citation type="submission" date="2023-10" db="EMBL/GenBank/DDBJ databases">
        <title>Genome Sequence of the Bacteria from From Gut Wall in Crohn's Disease.</title>
        <authorList>
            <person name="Rodriguez-Palacios A."/>
        </authorList>
    </citation>
    <scope>NUCLEOTIDE SEQUENCE</scope>
    <source>
        <strain evidence="2">CavFT-hAR58</strain>
    </source>
</reference>
<sequence length="186" mass="20218">MEIGSSYTWELTEGNELTDGCFPMLPNGSMIVGTPSALTWNYTGVTEKTTDAKYNRGFCFKFDSELSTKNYEGAIKTIVIRMCQTVKSKVTVLMKVNGVAVAVFGSDAALSAGKLDAFQGLKCSLQTAGTASDNDKDYITLTIDKTQTGDGVYYLDTPLAGEIAFEIRRNNSSVKQPLFIRSISIN</sequence>
<protein>
    <submittedName>
        <fullName evidence="2">Uncharacterized protein</fullName>
    </submittedName>
</protein>
<dbReference type="Proteomes" id="UP001181347">
    <property type="component" value="Unassembled WGS sequence"/>
</dbReference>
<organism evidence="2 4">
    <name type="scientific">Alistipes finegoldii</name>
    <dbReference type="NCBI Taxonomy" id="214856"/>
    <lineage>
        <taxon>Bacteria</taxon>
        <taxon>Pseudomonadati</taxon>
        <taxon>Bacteroidota</taxon>
        <taxon>Bacteroidia</taxon>
        <taxon>Bacteroidales</taxon>
        <taxon>Rikenellaceae</taxon>
        <taxon>Alistipes</taxon>
    </lineage>
</organism>
<dbReference type="Proteomes" id="UP000324870">
    <property type="component" value="Unassembled WGS sequence"/>
</dbReference>
<evidence type="ECO:0000313" key="4">
    <source>
        <dbReference type="Proteomes" id="UP001181347"/>
    </source>
</evidence>
<dbReference type="EMBL" id="JAWDES010000005">
    <property type="protein sequence ID" value="MDU0259843.1"/>
    <property type="molecule type" value="Genomic_DNA"/>
</dbReference>
<evidence type="ECO:0000313" key="2">
    <source>
        <dbReference type="EMBL" id="MDU0259843.1"/>
    </source>
</evidence>
<evidence type="ECO:0000313" key="3">
    <source>
        <dbReference type="Proteomes" id="UP000324870"/>
    </source>
</evidence>
<reference evidence="1 3" key="1">
    <citation type="journal article" date="2019" name="Nat. Med.">
        <title>A library of human gut bacterial isolates paired with longitudinal multiomics data enables mechanistic microbiome research.</title>
        <authorList>
            <person name="Poyet M."/>
            <person name="Groussin M."/>
            <person name="Gibbons S.M."/>
            <person name="Avila-Pacheco J."/>
            <person name="Jiang X."/>
            <person name="Kearney S.M."/>
            <person name="Perrotta A.R."/>
            <person name="Berdy B."/>
            <person name="Zhao S."/>
            <person name="Lieberman T.D."/>
            <person name="Swanson P.K."/>
            <person name="Smith M."/>
            <person name="Roesemann S."/>
            <person name="Alexander J.E."/>
            <person name="Rich S.A."/>
            <person name="Livny J."/>
            <person name="Vlamakis H."/>
            <person name="Clish C."/>
            <person name="Bullock K."/>
            <person name="Deik A."/>
            <person name="Scott J."/>
            <person name="Pierce K.A."/>
            <person name="Xavier R.J."/>
            <person name="Alm E.J."/>
        </authorList>
    </citation>
    <scope>NUCLEOTIDE SEQUENCE [LARGE SCALE GENOMIC DNA]</scope>
    <source>
        <strain evidence="1 3">BIOML-A1</strain>
    </source>
</reference>
<accession>A0AAE4RWT5</accession>
<comment type="caution">
    <text evidence="2">The sequence shown here is derived from an EMBL/GenBank/DDBJ whole genome shotgun (WGS) entry which is preliminary data.</text>
</comment>
<gene>
    <name evidence="1" type="ORF">F2A26_13625</name>
    <name evidence="2" type="ORF">RVH17_06910</name>
</gene>
<name>A0AAE4RWT5_9BACT</name>
<dbReference type="EMBL" id="VVND01000032">
    <property type="protein sequence ID" value="KAA3157815.1"/>
    <property type="molecule type" value="Genomic_DNA"/>
</dbReference>
<proteinExistence type="predicted"/>
<dbReference type="AlphaFoldDB" id="A0AAE4RWT5"/>
<dbReference type="RefSeq" id="WP_130063966.1">
    <property type="nucleotide sequence ID" value="NZ_BAAFKU010000001.1"/>
</dbReference>
<keyword evidence="3" id="KW-1185">Reference proteome</keyword>
<evidence type="ECO:0000313" key="1">
    <source>
        <dbReference type="EMBL" id="KAA3157815.1"/>
    </source>
</evidence>